<evidence type="ECO:0000313" key="3">
    <source>
        <dbReference type="EMBL" id="MFM9650091.1"/>
    </source>
</evidence>
<keyword evidence="4" id="KW-1185">Reference proteome</keyword>
<evidence type="ECO:0000256" key="1">
    <source>
        <dbReference type="SAM" id="Phobius"/>
    </source>
</evidence>
<dbReference type="Proteomes" id="UP001631993">
    <property type="component" value="Unassembled WGS sequence"/>
</dbReference>
<protein>
    <submittedName>
        <fullName evidence="3">Lysostaphin resistance A-like protein</fullName>
    </submittedName>
</protein>
<sequence>MTTSRVAPAPGRPGPLSRLHRRTAASPLTAAVLLFALLAAVRVAGAFSFLLMALSVGLSATALLVVSRDRWPAMGIRRSDRTGAVVVCTVVVALVYAETFLANRTVFGTADDNWTAWVPRIFDGLVPGARWADVAAMVLAMGVLVPLVEEVCYRGVLFHAVEERWSTRTAIVVTAAGWAAVHLGDYGLNPLNLRVVCGVLPSVFFMGLALGICRAVTGSALACAAAQGVCNLLLLGAVLLWM</sequence>
<feature type="domain" description="CAAX prenyl protease 2/Lysostaphin resistance protein A-like" evidence="2">
    <location>
        <begin position="134"/>
        <end position="233"/>
    </location>
</feature>
<organism evidence="3 4">
    <name type="scientific">Streptomyces galilaeus</name>
    <dbReference type="NCBI Taxonomy" id="33899"/>
    <lineage>
        <taxon>Bacteria</taxon>
        <taxon>Bacillati</taxon>
        <taxon>Actinomycetota</taxon>
        <taxon>Actinomycetes</taxon>
        <taxon>Kitasatosporales</taxon>
        <taxon>Streptomycetaceae</taxon>
        <taxon>Streptomyces</taxon>
    </lineage>
</organism>
<feature type="transmembrane region" description="Helical" evidence="1">
    <location>
        <begin position="24"/>
        <end position="41"/>
    </location>
</feature>
<dbReference type="RefSeq" id="WP_369277194.1">
    <property type="nucleotide sequence ID" value="NZ_JBJVMW010000009.1"/>
</dbReference>
<dbReference type="Pfam" id="PF02517">
    <property type="entry name" value="Rce1-like"/>
    <property type="match status" value="1"/>
</dbReference>
<comment type="caution">
    <text evidence="3">The sequence shown here is derived from an EMBL/GenBank/DDBJ whole genome shotgun (WGS) entry which is preliminary data.</text>
</comment>
<proteinExistence type="predicted"/>
<evidence type="ECO:0000259" key="2">
    <source>
        <dbReference type="Pfam" id="PF02517"/>
    </source>
</evidence>
<accession>A0ABW9INM5</accession>
<feature type="transmembrane region" description="Helical" evidence="1">
    <location>
        <begin position="193"/>
        <end position="213"/>
    </location>
</feature>
<keyword evidence="1" id="KW-0472">Membrane</keyword>
<keyword evidence="1" id="KW-1133">Transmembrane helix</keyword>
<feature type="transmembrane region" description="Helical" evidence="1">
    <location>
        <begin position="79"/>
        <end position="97"/>
    </location>
</feature>
<keyword evidence="1" id="KW-0812">Transmembrane</keyword>
<name>A0ABW9INM5_STRGJ</name>
<gene>
    <name evidence="3" type="ORF">ACKI1S_28575</name>
</gene>
<feature type="transmembrane region" description="Helical" evidence="1">
    <location>
        <begin position="220"/>
        <end position="241"/>
    </location>
</feature>
<dbReference type="InterPro" id="IPR003675">
    <property type="entry name" value="Rce1/LyrA-like_dom"/>
</dbReference>
<reference evidence="3 4" key="1">
    <citation type="submission" date="2024-12" db="EMBL/GenBank/DDBJ databases">
        <title>Forecasting of Potato common scab and diversities of Pathogenic streptomyces spp. in china.</title>
        <authorList>
            <person name="Handique U."/>
            <person name="Wu J."/>
        </authorList>
    </citation>
    <scope>NUCLEOTIDE SEQUENCE [LARGE SCALE GENOMIC DNA]</scope>
    <source>
        <strain evidence="3 4">ZRIMU1585</strain>
    </source>
</reference>
<evidence type="ECO:0000313" key="4">
    <source>
        <dbReference type="Proteomes" id="UP001631993"/>
    </source>
</evidence>
<dbReference type="EMBL" id="JBJVNE010000015">
    <property type="protein sequence ID" value="MFM9650091.1"/>
    <property type="molecule type" value="Genomic_DNA"/>
</dbReference>
<feature type="transmembrane region" description="Helical" evidence="1">
    <location>
        <begin position="47"/>
        <end position="67"/>
    </location>
</feature>